<comment type="caution">
    <text evidence="3">The sequence shown here is derived from an EMBL/GenBank/DDBJ whole genome shotgun (WGS) entry which is preliminary data.</text>
</comment>
<reference evidence="3 4" key="1">
    <citation type="submission" date="2019-11" db="EMBL/GenBank/DDBJ databases">
        <title>Draft genome of Amycolatopsis RM579.</title>
        <authorList>
            <person name="Duangmal K."/>
            <person name="Mingma R."/>
        </authorList>
    </citation>
    <scope>NUCLEOTIDE SEQUENCE [LARGE SCALE GENOMIC DNA]</scope>
    <source>
        <strain evidence="3 4">RM579</strain>
    </source>
</reference>
<dbReference type="PANTHER" id="PTHR11895">
    <property type="entry name" value="TRANSAMIDASE"/>
    <property type="match status" value="1"/>
</dbReference>
<gene>
    <name evidence="3" type="ORF">GKO32_16890</name>
</gene>
<dbReference type="Proteomes" id="UP000440096">
    <property type="component" value="Unassembled WGS sequence"/>
</dbReference>
<dbReference type="PROSITE" id="PS00571">
    <property type="entry name" value="AMIDASES"/>
    <property type="match status" value="1"/>
</dbReference>
<dbReference type="Pfam" id="PF01425">
    <property type="entry name" value="Amidase"/>
    <property type="match status" value="1"/>
</dbReference>
<dbReference type="AlphaFoldDB" id="A0A6N7Z4Y9"/>
<dbReference type="InterPro" id="IPR023631">
    <property type="entry name" value="Amidase_dom"/>
</dbReference>
<dbReference type="OrthoDB" id="182039at2"/>
<keyword evidence="4" id="KW-1185">Reference proteome</keyword>
<dbReference type="EMBL" id="WMBA01000024">
    <property type="protein sequence ID" value="MTD55641.1"/>
    <property type="molecule type" value="Genomic_DNA"/>
</dbReference>
<dbReference type="SUPFAM" id="SSF75304">
    <property type="entry name" value="Amidase signature (AS) enzymes"/>
    <property type="match status" value="1"/>
</dbReference>
<dbReference type="GO" id="GO:0003824">
    <property type="term" value="F:catalytic activity"/>
    <property type="evidence" value="ECO:0007669"/>
    <property type="project" value="InterPro"/>
</dbReference>
<evidence type="ECO:0000313" key="3">
    <source>
        <dbReference type="EMBL" id="MTD55641.1"/>
    </source>
</evidence>
<evidence type="ECO:0000256" key="1">
    <source>
        <dbReference type="ARBA" id="ARBA00009199"/>
    </source>
</evidence>
<protein>
    <recommendedName>
        <fullName evidence="2">Amidase domain-containing protein</fullName>
    </recommendedName>
</protein>
<dbReference type="PANTHER" id="PTHR11895:SF7">
    <property type="entry name" value="GLUTAMYL-TRNA(GLN) AMIDOTRANSFERASE SUBUNIT A, MITOCHONDRIAL"/>
    <property type="match status" value="1"/>
</dbReference>
<accession>A0A6N7Z4Y9</accession>
<comment type="similarity">
    <text evidence="1">Belongs to the amidase family.</text>
</comment>
<dbReference type="InterPro" id="IPR036928">
    <property type="entry name" value="AS_sf"/>
</dbReference>
<proteinExistence type="inferred from homology"/>
<organism evidence="3 4">
    <name type="scientific">Amycolatopsis pithecellobii</name>
    <dbReference type="NCBI Taxonomy" id="664692"/>
    <lineage>
        <taxon>Bacteria</taxon>
        <taxon>Bacillati</taxon>
        <taxon>Actinomycetota</taxon>
        <taxon>Actinomycetes</taxon>
        <taxon>Pseudonocardiales</taxon>
        <taxon>Pseudonocardiaceae</taxon>
        <taxon>Amycolatopsis</taxon>
    </lineage>
</organism>
<feature type="domain" description="Amidase" evidence="2">
    <location>
        <begin position="28"/>
        <end position="440"/>
    </location>
</feature>
<sequence length="467" mass="48493">MNSGVAGLTAGELGRAYRDGQLSPAEAVGLLATRIEETGPVLGAFAALRLDQAIDEARQRSDELARGEDRGPLHGIPLGVKELFDVAGLPTCYGSAVFGSRVPDTDASAVARLRAAGAVVVGSTRSHEFGWGITSQHPTLGGVRNPWDLSRVPGGSSGGSAAAVAAGLVPLAIGTDTGGSVRIPAAFCGVIGFKPTFGRIGRRGAMPLAPSLDHVGVLARDARDAALCAGAMTGDPGECVAGQPAAVRLRFLHPPDSELEELDSDYRFALTRTLAVLSDAGATLHPYPPAGGPARAAFGPIQLAEAYHHHSEILRTYPVLAAAYGEDVRQRLVLGARVTLREYVNATYERQRLTRRIERNLDGVDAMISPVSSRGPASVREPDVVVHRGRPVALRDVVLGHTVPQNLSGLPAIAICVGVDRAGLPIGVQLTGARGRDEALVLLAQRVVELLAAAGGQGFTAPTLPTT</sequence>
<dbReference type="InterPro" id="IPR000120">
    <property type="entry name" value="Amidase"/>
</dbReference>
<dbReference type="Gene3D" id="3.90.1300.10">
    <property type="entry name" value="Amidase signature (AS) domain"/>
    <property type="match status" value="1"/>
</dbReference>
<evidence type="ECO:0000313" key="4">
    <source>
        <dbReference type="Proteomes" id="UP000440096"/>
    </source>
</evidence>
<dbReference type="InterPro" id="IPR020556">
    <property type="entry name" value="Amidase_CS"/>
</dbReference>
<dbReference type="RefSeq" id="WP_154757839.1">
    <property type="nucleotide sequence ID" value="NZ_WMBA01000024.1"/>
</dbReference>
<evidence type="ECO:0000259" key="2">
    <source>
        <dbReference type="Pfam" id="PF01425"/>
    </source>
</evidence>
<name>A0A6N7Z4Y9_9PSEU</name>